<gene>
    <name evidence="1" type="ORF">MHA02_35950</name>
</gene>
<dbReference type="Proteomes" id="UP000321258">
    <property type="component" value="Unassembled WGS sequence"/>
</dbReference>
<dbReference type="EMBL" id="BJZT01000040">
    <property type="protein sequence ID" value="GEP01208.1"/>
    <property type="molecule type" value="Genomic_DNA"/>
</dbReference>
<protein>
    <submittedName>
        <fullName evidence="1">Uncharacterized protein</fullName>
    </submittedName>
</protein>
<evidence type="ECO:0000313" key="2">
    <source>
        <dbReference type="Proteomes" id="UP000321258"/>
    </source>
</evidence>
<comment type="caution">
    <text evidence="1">The sequence shown here is derived from an EMBL/GenBank/DDBJ whole genome shotgun (WGS) entry which is preliminary data.</text>
</comment>
<keyword evidence="2" id="KW-1185">Reference proteome</keyword>
<accession>A0A512IU30</accession>
<proteinExistence type="predicted"/>
<name>A0A512IU30_9HYPH</name>
<reference evidence="1 2" key="1">
    <citation type="submission" date="2019-07" db="EMBL/GenBank/DDBJ databases">
        <title>Whole genome shotgun sequence of Methylobacterium haplocladii NBRC 107714.</title>
        <authorList>
            <person name="Hosoyama A."/>
            <person name="Uohara A."/>
            <person name="Ohji S."/>
            <person name="Ichikawa N."/>
        </authorList>
    </citation>
    <scope>NUCLEOTIDE SEQUENCE [LARGE SCALE GENOMIC DNA]</scope>
    <source>
        <strain evidence="1 2">NBRC 107714</strain>
    </source>
</reference>
<evidence type="ECO:0000313" key="1">
    <source>
        <dbReference type="EMBL" id="GEP01208.1"/>
    </source>
</evidence>
<organism evidence="1 2">
    <name type="scientific">Methylobacterium haplocladii</name>
    <dbReference type="NCBI Taxonomy" id="1176176"/>
    <lineage>
        <taxon>Bacteria</taxon>
        <taxon>Pseudomonadati</taxon>
        <taxon>Pseudomonadota</taxon>
        <taxon>Alphaproteobacteria</taxon>
        <taxon>Hyphomicrobiales</taxon>
        <taxon>Methylobacteriaceae</taxon>
        <taxon>Methylobacterium</taxon>
    </lineage>
</organism>
<sequence length="87" mass="9387">MPGITQFSSLFDSVTSLSSAAAAMLDAAMGANATTANRETELKSLLILRLLACPPRLSTSRPCVAISLTERKHTSIDLRRYGLIYKT</sequence>
<dbReference type="AlphaFoldDB" id="A0A512IU30"/>